<evidence type="ECO:0000256" key="4">
    <source>
        <dbReference type="ARBA" id="ARBA00022692"/>
    </source>
</evidence>
<feature type="transmembrane region" description="Helical" evidence="7">
    <location>
        <begin position="213"/>
        <end position="232"/>
    </location>
</feature>
<dbReference type="AlphaFoldDB" id="A0A8J6NNZ8"/>
<evidence type="ECO:0000256" key="3">
    <source>
        <dbReference type="ARBA" id="ARBA00022475"/>
    </source>
</evidence>
<evidence type="ECO:0000313" key="10">
    <source>
        <dbReference type="Proteomes" id="UP000605201"/>
    </source>
</evidence>
<dbReference type="GO" id="GO:0005886">
    <property type="term" value="C:plasma membrane"/>
    <property type="evidence" value="ECO:0007669"/>
    <property type="project" value="UniProtKB-SubCell"/>
</dbReference>
<name>A0A8J6NNZ8_9BACT</name>
<comment type="caution">
    <text evidence="9">The sequence shown here is derived from an EMBL/GenBank/DDBJ whole genome shotgun (WGS) entry which is preliminary data.</text>
</comment>
<dbReference type="Pfam" id="PF00528">
    <property type="entry name" value="BPD_transp_1"/>
    <property type="match status" value="1"/>
</dbReference>
<gene>
    <name evidence="9" type="ORF">H8D96_02745</name>
</gene>
<evidence type="ECO:0000256" key="2">
    <source>
        <dbReference type="ARBA" id="ARBA00022448"/>
    </source>
</evidence>
<keyword evidence="2 7" id="KW-0813">Transport</keyword>
<dbReference type="Proteomes" id="UP000605201">
    <property type="component" value="Unassembled WGS sequence"/>
</dbReference>
<keyword evidence="5 7" id="KW-1133">Transmembrane helix</keyword>
<evidence type="ECO:0000256" key="6">
    <source>
        <dbReference type="ARBA" id="ARBA00023136"/>
    </source>
</evidence>
<reference evidence="9 10" key="1">
    <citation type="submission" date="2020-08" db="EMBL/GenBank/DDBJ databases">
        <title>Bridging the membrane lipid divide: bacteria of the FCB group superphylum have the potential to synthesize archaeal ether lipids.</title>
        <authorList>
            <person name="Villanueva L."/>
            <person name="Von Meijenfeldt F.A.B."/>
            <person name="Westbye A.B."/>
            <person name="Yadav S."/>
            <person name="Hopmans E.C."/>
            <person name="Dutilh B.E."/>
            <person name="Sinninghe Damste J.S."/>
        </authorList>
    </citation>
    <scope>NUCLEOTIDE SEQUENCE [LARGE SCALE GENOMIC DNA]</scope>
    <source>
        <strain evidence="9">NIOZ-UU17</strain>
    </source>
</reference>
<dbReference type="GO" id="GO:0055085">
    <property type="term" value="P:transmembrane transport"/>
    <property type="evidence" value="ECO:0007669"/>
    <property type="project" value="InterPro"/>
</dbReference>
<evidence type="ECO:0000313" key="9">
    <source>
        <dbReference type="EMBL" id="MBC8430816.1"/>
    </source>
</evidence>
<evidence type="ECO:0000256" key="1">
    <source>
        <dbReference type="ARBA" id="ARBA00004651"/>
    </source>
</evidence>
<keyword evidence="3" id="KW-1003">Cell membrane</keyword>
<keyword evidence="4 7" id="KW-0812">Transmembrane</keyword>
<dbReference type="CDD" id="cd06261">
    <property type="entry name" value="TM_PBP2"/>
    <property type="match status" value="1"/>
</dbReference>
<dbReference type="EMBL" id="JACNIG010000086">
    <property type="protein sequence ID" value="MBC8430816.1"/>
    <property type="molecule type" value="Genomic_DNA"/>
</dbReference>
<dbReference type="PANTHER" id="PTHR30151">
    <property type="entry name" value="ALKANE SULFONATE ABC TRANSPORTER-RELATED, MEMBRANE SUBUNIT"/>
    <property type="match status" value="1"/>
</dbReference>
<proteinExistence type="inferred from homology"/>
<sequence length="249" mass="26910">MNLVRLIAIAVGLVFIWQVIVLLTNVPPFILPGPLSVAKAALTHRGPLFDHAMTTLFEIIAGLILGTLLGASSALFMITFVPLKRWLLPVLVISQAIPVFAIAPLLVLWLGYGMGSKIAMAVLIIFFPVTAAFYDGLRSTEPGWLELARVMNAKPLAVIRHIRIPAALPAFASGLRVATAVAPIGAVVGEWVGSSKGLGFYMLHANARMQIDIMFAALAVLAIVALSLYLSVDRAMIKLVYWQKEEKET</sequence>
<feature type="transmembrane region" description="Helical" evidence="7">
    <location>
        <begin position="7"/>
        <end position="26"/>
    </location>
</feature>
<comment type="similarity">
    <text evidence="7">Belongs to the binding-protein-dependent transport system permease family.</text>
</comment>
<evidence type="ECO:0000256" key="7">
    <source>
        <dbReference type="RuleBase" id="RU363032"/>
    </source>
</evidence>
<feature type="transmembrane region" description="Helical" evidence="7">
    <location>
        <begin position="170"/>
        <end position="193"/>
    </location>
</feature>
<keyword evidence="6 7" id="KW-0472">Membrane</keyword>
<feature type="transmembrane region" description="Helical" evidence="7">
    <location>
        <begin position="59"/>
        <end position="83"/>
    </location>
</feature>
<dbReference type="InterPro" id="IPR035906">
    <property type="entry name" value="MetI-like_sf"/>
</dbReference>
<organism evidence="9 10">
    <name type="scientific">Candidatus Desulfatibia vada</name>
    <dbReference type="NCBI Taxonomy" id="2841696"/>
    <lineage>
        <taxon>Bacteria</taxon>
        <taxon>Pseudomonadati</taxon>
        <taxon>Thermodesulfobacteriota</taxon>
        <taxon>Desulfobacteria</taxon>
        <taxon>Desulfobacterales</taxon>
        <taxon>Desulfobacterales incertae sedis</taxon>
        <taxon>Candidatus Desulfatibia</taxon>
    </lineage>
</organism>
<evidence type="ECO:0000259" key="8">
    <source>
        <dbReference type="PROSITE" id="PS50928"/>
    </source>
</evidence>
<comment type="subcellular location">
    <subcellularLocation>
        <location evidence="1 7">Cell membrane</location>
        <topology evidence="1 7">Multi-pass membrane protein</topology>
    </subcellularLocation>
</comment>
<protein>
    <submittedName>
        <fullName evidence="9">ABC transporter permease</fullName>
    </submittedName>
</protein>
<feature type="domain" description="ABC transmembrane type-1" evidence="8">
    <location>
        <begin position="52"/>
        <end position="232"/>
    </location>
</feature>
<dbReference type="InterPro" id="IPR000515">
    <property type="entry name" value="MetI-like"/>
</dbReference>
<accession>A0A8J6NNZ8</accession>
<evidence type="ECO:0000256" key="5">
    <source>
        <dbReference type="ARBA" id="ARBA00022989"/>
    </source>
</evidence>
<dbReference type="PANTHER" id="PTHR30151:SF20">
    <property type="entry name" value="ABC TRANSPORTER PERMEASE PROTEIN HI_0355-RELATED"/>
    <property type="match status" value="1"/>
</dbReference>
<dbReference type="Gene3D" id="1.10.3720.10">
    <property type="entry name" value="MetI-like"/>
    <property type="match status" value="1"/>
</dbReference>
<dbReference type="PROSITE" id="PS50928">
    <property type="entry name" value="ABC_TM1"/>
    <property type="match status" value="1"/>
</dbReference>
<feature type="transmembrane region" description="Helical" evidence="7">
    <location>
        <begin position="118"/>
        <end position="137"/>
    </location>
</feature>
<dbReference type="SUPFAM" id="SSF161098">
    <property type="entry name" value="MetI-like"/>
    <property type="match status" value="1"/>
</dbReference>
<feature type="transmembrane region" description="Helical" evidence="7">
    <location>
        <begin position="90"/>
        <end position="112"/>
    </location>
</feature>